<dbReference type="OMA" id="TIIMEEQ"/>
<dbReference type="InParanoid" id="B9RG27"/>
<dbReference type="PANTHER" id="PTHR32246:SF28">
    <property type="entry name" value="C2 DOMAIN-CONTAINING PROTEIN"/>
    <property type="match status" value="1"/>
</dbReference>
<dbReference type="InterPro" id="IPR044750">
    <property type="entry name" value="C2_SRC2/BAP"/>
</dbReference>
<dbReference type="Proteomes" id="UP000008311">
    <property type="component" value="Unassembled WGS sequence"/>
</dbReference>
<dbReference type="InterPro" id="IPR035892">
    <property type="entry name" value="C2_domain_sf"/>
</dbReference>
<accession>B9RG27</accession>
<evidence type="ECO:0000313" key="4">
    <source>
        <dbReference type="Proteomes" id="UP000008311"/>
    </source>
</evidence>
<evidence type="ECO:0000256" key="1">
    <source>
        <dbReference type="SAM" id="MobiDB-lite"/>
    </source>
</evidence>
<dbReference type="CDD" id="cd04051">
    <property type="entry name" value="C2_SRC2_like"/>
    <property type="match status" value="1"/>
</dbReference>
<protein>
    <recommendedName>
        <fullName evidence="2">C2 domain-containing protein</fullName>
    </recommendedName>
</protein>
<dbReference type="SMART" id="SM00239">
    <property type="entry name" value="C2"/>
    <property type="match status" value="1"/>
</dbReference>
<dbReference type="PANTHER" id="PTHR32246">
    <property type="entry name" value="INGRESSION PROTEIN FIC1"/>
    <property type="match status" value="1"/>
</dbReference>
<sequence>MEWSSLELKLISCRDLRAFNLFQKLSVYAVVSSFNDELKKKDAEDRQKTPVDTQGGRHPEWNHSMHFDLEPVSLADHLFLKFKLRCAGVIFGKRTIGEVRVPFKDLIDEYSGTVRFMSYQVRSGDGKPSGVLNFSYRLKGKSKEKEDDCPCATGESEKVKEEADDVQPQPRLYPSLEDIHSPLPSHYPVQESPLGLAVDHRHPSPATYYCWYTSETAGYGYSVGAAGWAN</sequence>
<dbReference type="PROSITE" id="PS50004">
    <property type="entry name" value="C2"/>
    <property type="match status" value="1"/>
</dbReference>
<gene>
    <name evidence="3" type="ORF">RCOM_1438740</name>
</gene>
<dbReference type="InterPro" id="IPR000008">
    <property type="entry name" value="C2_dom"/>
</dbReference>
<dbReference type="eggNOG" id="ENOG502S08U">
    <property type="taxonomic scope" value="Eukaryota"/>
</dbReference>
<feature type="region of interest" description="Disordered" evidence="1">
    <location>
        <begin position="144"/>
        <end position="167"/>
    </location>
</feature>
<dbReference type="EMBL" id="EQ973777">
    <property type="protein sequence ID" value="EEF50148.1"/>
    <property type="molecule type" value="Genomic_DNA"/>
</dbReference>
<dbReference type="STRING" id="3988.B9RG27"/>
<evidence type="ECO:0000313" key="3">
    <source>
        <dbReference type="EMBL" id="EEF50148.1"/>
    </source>
</evidence>
<keyword evidence="4" id="KW-1185">Reference proteome</keyword>
<evidence type="ECO:0000259" key="2">
    <source>
        <dbReference type="PROSITE" id="PS50004"/>
    </source>
</evidence>
<dbReference type="GO" id="GO:0006952">
    <property type="term" value="P:defense response"/>
    <property type="evidence" value="ECO:0007669"/>
    <property type="project" value="InterPro"/>
</dbReference>
<feature type="domain" description="C2" evidence="2">
    <location>
        <begin position="1"/>
        <end position="117"/>
    </location>
</feature>
<dbReference type="OrthoDB" id="1068731at2759"/>
<proteinExistence type="predicted"/>
<reference evidence="4" key="1">
    <citation type="journal article" date="2010" name="Nat. Biotechnol.">
        <title>Draft genome sequence of the oilseed species Ricinus communis.</title>
        <authorList>
            <person name="Chan A.P."/>
            <person name="Crabtree J."/>
            <person name="Zhao Q."/>
            <person name="Lorenzi H."/>
            <person name="Orvis J."/>
            <person name="Puiu D."/>
            <person name="Melake-Berhan A."/>
            <person name="Jones K.M."/>
            <person name="Redman J."/>
            <person name="Chen G."/>
            <person name="Cahoon E.B."/>
            <person name="Gedil M."/>
            <person name="Stanke M."/>
            <person name="Haas B.J."/>
            <person name="Wortman J.R."/>
            <person name="Fraser-Liggett C.M."/>
            <person name="Ravel J."/>
            <person name="Rabinowicz P.D."/>
        </authorList>
    </citation>
    <scope>NUCLEOTIDE SEQUENCE [LARGE SCALE GENOMIC DNA]</scope>
    <source>
        <strain evidence="4">cv. Hale</strain>
    </source>
</reference>
<dbReference type="Pfam" id="PF00168">
    <property type="entry name" value="C2"/>
    <property type="match status" value="1"/>
</dbReference>
<dbReference type="AlphaFoldDB" id="B9RG27"/>
<dbReference type="KEGG" id="rcu:8285719"/>
<name>B9RG27_RICCO</name>
<dbReference type="Gene3D" id="2.60.40.150">
    <property type="entry name" value="C2 domain"/>
    <property type="match status" value="1"/>
</dbReference>
<dbReference type="SUPFAM" id="SSF49562">
    <property type="entry name" value="C2 domain (Calcium/lipid-binding domain, CaLB)"/>
    <property type="match status" value="1"/>
</dbReference>
<organism evidence="3 4">
    <name type="scientific">Ricinus communis</name>
    <name type="common">Castor bean</name>
    <dbReference type="NCBI Taxonomy" id="3988"/>
    <lineage>
        <taxon>Eukaryota</taxon>
        <taxon>Viridiplantae</taxon>
        <taxon>Streptophyta</taxon>
        <taxon>Embryophyta</taxon>
        <taxon>Tracheophyta</taxon>
        <taxon>Spermatophyta</taxon>
        <taxon>Magnoliopsida</taxon>
        <taxon>eudicotyledons</taxon>
        <taxon>Gunneridae</taxon>
        <taxon>Pentapetalae</taxon>
        <taxon>rosids</taxon>
        <taxon>fabids</taxon>
        <taxon>Malpighiales</taxon>
        <taxon>Euphorbiaceae</taxon>
        <taxon>Acalyphoideae</taxon>
        <taxon>Acalypheae</taxon>
        <taxon>Ricinus</taxon>
    </lineage>
</organism>